<keyword evidence="3" id="KW-1185">Reference proteome</keyword>
<feature type="transmembrane region" description="Helical" evidence="1">
    <location>
        <begin position="92"/>
        <end position="114"/>
    </location>
</feature>
<organism evidence="2 3">
    <name type="scientific">Dyadobacter luteus</name>
    <dbReference type="NCBI Taxonomy" id="2259619"/>
    <lineage>
        <taxon>Bacteria</taxon>
        <taxon>Pseudomonadati</taxon>
        <taxon>Bacteroidota</taxon>
        <taxon>Cytophagia</taxon>
        <taxon>Cytophagales</taxon>
        <taxon>Spirosomataceae</taxon>
        <taxon>Dyadobacter</taxon>
    </lineage>
</organism>
<comment type="caution">
    <text evidence="2">The sequence shown here is derived from an EMBL/GenBank/DDBJ whole genome shotgun (WGS) entry which is preliminary data.</text>
</comment>
<gene>
    <name evidence="2" type="ORF">DSL64_14090</name>
</gene>
<sequence length="362" mass="42440">MKTLLKSTVSEFFRQRSGMFFVIIAVLFGFLSGREHYTFAVFFLTDRFGMLYLSVIWLIYTLFCGHFLLNLWRQPEYHFVYNARLWGTARRLLRFSWIGVGFLQPLLFYGIYMFCIGYQDNLLGHYWPVPVYFTILCLLLSGVASWRVHHPDLIADNQKNTKFAKFPRPANWLWWSVEWLFREKGVTLLLCKAGAAVVFMCTLLYYGTDDYDLRLPAIGLSLGYLLNIGLSFEIFQWDNVIWMWGRSLPLAVSKRFFRIVAIHALIILPETLICFRYEIISFIEIVQLYTLGLSLLLLFHTRLYKKSGLMEDSMQPVLIGFVILTLLIMYKIPVVAIAFSAIFLAGYQFYRFYSGQKTINYS</sequence>
<feature type="transmembrane region" description="Helical" evidence="1">
    <location>
        <begin position="12"/>
        <end position="31"/>
    </location>
</feature>
<dbReference type="Proteomes" id="UP000256373">
    <property type="component" value="Unassembled WGS sequence"/>
</dbReference>
<dbReference type="OrthoDB" id="933191at2"/>
<protein>
    <submittedName>
        <fullName evidence="2">Uncharacterized protein</fullName>
    </submittedName>
</protein>
<feature type="transmembrane region" description="Helical" evidence="1">
    <location>
        <begin position="213"/>
        <end position="235"/>
    </location>
</feature>
<feature type="transmembrane region" description="Helical" evidence="1">
    <location>
        <begin position="319"/>
        <end position="347"/>
    </location>
</feature>
<feature type="transmembrane region" description="Helical" evidence="1">
    <location>
        <begin position="256"/>
        <end position="273"/>
    </location>
</feature>
<dbReference type="EMBL" id="QNUL01000010">
    <property type="protein sequence ID" value="REA60664.1"/>
    <property type="molecule type" value="Genomic_DNA"/>
</dbReference>
<feature type="transmembrane region" description="Helical" evidence="1">
    <location>
        <begin position="279"/>
        <end position="299"/>
    </location>
</feature>
<keyword evidence="1" id="KW-0812">Transmembrane</keyword>
<feature type="transmembrane region" description="Helical" evidence="1">
    <location>
        <begin position="126"/>
        <end position="146"/>
    </location>
</feature>
<accession>A0A3D8YAE0</accession>
<feature type="transmembrane region" description="Helical" evidence="1">
    <location>
        <begin position="186"/>
        <end position="207"/>
    </location>
</feature>
<feature type="transmembrane region" description="Helical" evidence="1">
    <location>
        <begin position="51"/>
        <end position="72"/>
    </location>
</feature>
<name>A0A3D8YAE0_9BACT</name>
<reference evidence="2 3" key="1">
    <citation type="submission" date="2018-07" db="EMBL/GenBank/DDBJ databases">
        <title>Dyadobacter roseus sp. nov., isolated from rose rhizosphere soil.</title>
        <authorList>
            <person name="Chen L."/>
        </authorList>
    </citation>
    <scope>NUCLEOTIDE SEQUENCE [LARGE SCALE GENOMIC DNA]</scope>
    <source>
        <strain evidence="2 3">RS19</strain>
    </source>
</reference>
<dbReference type="RefSeq" id="WP_115831550.1">
    <property type="nucleotide sequence ID" value="NZ_QNUL01000010.1"/>
</dbReference>
<keyword evidence="1" id="KW-0472">Membrane</keyword>
<evidence type="ECO:0000313" key="2">
    <source>
        <dbReference type="EMBL" id="REA60664.1"/>
    </source>
</evidence>
<evidence type="ECO:0000313" key="3">
    <source>
        <dbReference type="Proteomes" id="UP000256373"/>
    </source>
</evidence>
<keyword evidence="1" id="KW-1133">Transmembrane helix</keyword>
<dbReference type="AlphaFoldDB" id="A0A3D8YAE0"/>
<proteinExistence type="predicted"/>
<evidence type="ECO:0000256" key="1">
    <source>
        <dbReference type="SAM" id="Phobius"/>
    </source>
</evidence>